<feature type="compositionally biased region" description="Low complexity" evidence="6">
    <location>
        <begin position="269"/>
        <end position="280"/>
    </location>
</feature>
<sequence>VNGPHVDTIQHLNTFVSLFKLILHCSVGGCSSRDNRETREAGITFHRLPKGATRRHLWISNARRPKSWDPKTDFVYFCSKHFTPQSFELTGCSGVRRLKEEAVPTMFEISTGAKHRTSARQKGVESSVRRSRRIQSRDGSSSSSAVKCEPPPKEDTSPSNECDQVPEPASSPGPRPLSPSRYMRRLPPPAGFHLAKEHSYALLSPGLWRRRYDHVVDSLENVLRQLHAARRRESRLRRSLMLLRDQHAKGQAPPPHKHKGRAPRGGAGLHSQSSEGSCSHCGGGRTLTPPNRGRSHQVQRSANTWTCGRTQVQIVKLTDGGLGEEGGTMEQVLLIPESMLEELLLEPESLCGVHHVNSTELETSGPQNQNQRSREGRDTDETSGRLSAAAQHTLH</sequence>
<dbReference type="GO" id="GO:0008270">
    <property type="term" value="F:zinc ion binding"/>
    <property type="evidence" value="ECO:0007669"/>
    <property type="project" value="UniProtKB-KW"/>
</dbReference>
<feature type="chain" id="PRO_5034145667" description="THAP-type domain-containing protein" evidence="7">
    <location>
        <begin position="33"/>
        <end position="395"/>
    </location>
</feature>
<dbReference type="AlphaFoldDB" id="A0A8C5DB50"/>
<evidence type="ECO:0000259" key="8">
    <source>
        <dbReference type="PROSITE" id="PS50950"/>
    </source>
</evidence>
<evidence type="ECO:0000313" key="10">
    <source>
        <dbReference type="Proteomes" id="UP000694680"/>
    </source>
</evidence>
<reference evidence="9" key="3">
    <citation type="submission" date="2025-09" db="UniProtKB">
        <authorList>
            <consortium name="Ensembl"/>
        </authorList>
    </citation>
    <scope>IDENTIFICATION</scope>
</reference>
<dbReference type="Ensembl" id="ENSGWIT00000004627.1">
    <property type="protein sequence ID" value="ENSGWIP00000004317.1"/>
    <property type="gene ID" value="ENSGWIG00000002315.1"/>
</dbReference>
<dbReference type="GO" id="GO:0006355">
    <property type="term" value="P:regulation of DNA-templated transcription"/>
    <property type="evidence" value="ECO:0007669"/>
    <property type="project" value="TreeGrafter"/>
</dbReference>
<keyword evidence="3" id="KW-0862">Zinc</keyword>
<feature type="region of interest" description="Disordered" evidence="6">
    <location>
        <begin position="109"/>
        <end position="184"/>
    </location>
</feature>
<dbReference type="SMART" id="SM00692">
    <property type="entry name" value="DM3"/>
    <property type="match status" value="1"/>
</dbReference>
<reference evidence="9" key="2">
    <citation type="submission" date="2025-08" db="UniProtKB">
        <authorList>
            <consortium name="Ensembl"/>
        </authorList>
    </citation>
    <scope>IDENTIFICATION</scope>
</reference>
<evidence type="ECO:0000256" key="6">
    <source>
        <dbReference type="SAM" id="MobiDB-lite"/>
    </source>
</evidence>
<feature type="signal peptide" evidence="7">
    <location>
        <begin position="1"/>
        <end position="32"/>
    </location>
</feature>
<dbReference type="GO" id="GO:0005634">
    <property type="term" value="C:nucleus"/>
    <property type="evidence" value="ECO:0007669"/>
    <property type="project" value="TreeGrafter"/>
</dbReference>
<feature type="domain" description="THAP-type" evidence="8">
    <location>
        <begin position="21"/>
        <end position="107"/>
    </location>
</feature>
<dbReference type="Pfam" id="PF05485">
    <property type="entry name" value="THAP"/>
    <property type="match status" value="1"/>
</dbReference>
<keyword evidence="4 5" id="KW-0238">DNA-binding</keyword>
<dbReference type="PANTHER" id="PTHR47502:SF1">
    <property type="entry name" value="THAP DOMAIN-CONTAINING PROTEIN 7"/>
    <property type="match status" value="1"/>
</dbReference>
<dbReference type="SUPFAM" id="SSF57716">
    <property type="entry name" value="Glucocorticoid receptor-like (DNA-binding domain)"/>
    <property type="match status" value="1"/>
</dbReference>
<dbReference type="PANTHER" id="PTHR47502">
    <property type="entry name" value="THAP DOMAIN-CONTAINING PROTEIN 7"/>
    <property type="match status" value="1"/>
</dbReference>
<feature type="region of interest" description="Disordered" evidence="6">
    <location>
        <begin position="245"/>
        <end position="301"/>
    </location>
</feature>
<proteinExistence type="predicted"/>
<reference evidence="9" key="1">
    <citation type="submission" date="2020-06" db="EMBL/GenBank/DDBJ databases">
        <authorList>
            <consortium name="Wellcome Sanger Institute Data Sharing"/>
        </authorList>
    </citation>
    <scope>NUCLEOTIDE SEQUENCE [LARGE SCALE GENOMIC DNA]</scope>
</reference>
<protein>
    <recommendedName>
        <fullName evidence="8">THAP-type domain-containing protein</fullName>
    </recommendedName>
</protein>
<keyword evidence="10" id="KW-1185">Reference proteome</keyword>
<evidence type="ECO:0000256" key="4">
    <source>
        <dbReference type="ARBA" id="ARBA00023125"/>
    </source>
</evidence>
<keyword evidence="7" id="KW-0732">Signal</keyword>
<dbReference type="PROSITE" id="PS50950">
    <property type="entry name" value="ZF_THAP"/>
    <property type="match status" value="1"/>
</dbReference>
<keyword evidence="1" id="KW-0479">Metal-binding</keyword>
<feature type="region of interest" description="Disordered" evidence="6">
    <location>
        <begin position="358"/>
        <end position="395"/>
    </location>
</feature>
<evidence type="ECO:0000256" key="7">
    <source>
        <dbReference type="SAM" id="SignalP"/>
    </source>
</evidence>
<feature type="compositionally biased region" description="Basic and acidic residues" evidence="6">
    <location>
        <begin position="372"/>
        <end position="383"/>
    </location>
</feature>
<evidence type="ECO:0000313" key="9">
    <source>
        <dbReference type="Ensembl" id="ENSGWIP00000004317.1"/>
    </source>
</evidence>
<evidence type="ECO:0000256" key="1">
    <source>
        <dbReference type="ARBA" id="ARBA00022723"/>
    </source>
</evidence>
<dbReference type="InterPro" id="IPR006612">
    <property type="entry name" value="THAP_Znf"/>
</dbReference>
<evidence type="ECO:0000256" key="2">
    <source>
        <dbReference type="ARBA" id="ARBA00022771"/>
    </source>
</evidence>
<evidence type="ECO:0000256" key="5">
    <source>
        <dbReference type="PROSITE-ProRule" id="PRU00309"/>
    </source>
</evidence>
<dbReference type="InterPro" id="IPR026519">
    <property type="entry name" value="THAP7"/>
</dbReference>
<feature type="compositionally biased region" description="Polar residues" evidence="6">
    <location>
        <begin position="358"/>
        <end position="371"/>
    </location>
</feature>
<accession>A0A8C5DB50</accession>
<keyword evidence="2 5" id="KW-0863">Zinc-finger</keyword>
<dbReference type="SMART" id="SM00980">
    <property type="entry name" value="THAP"/>
    <property type="match status" value="1"/>
</dbReference>
<dbReference type="GO" id="GO:0003677">
    <property type="term" value="F:DNA binding"/>
    <property type="evidence" value="ECO:0007669"/>
    <property type="project" value="UniProtKB-UniRule"/>
</dbReference>
<evidence type="ECO:0000256" key="3">
    <source>
        <dbReference type="ARBA" id="ARBA00022833"/>
    </source>
</evidence>
<name>A0A8C5DB50_GOUWI</name>
<organism evidence="9 10">
    <name type="scientific">Gouania willdenowi</name>
    <name type="common">Blunt-snouted clingfish</name>
    <name type="synonym">Lepadogaster willdenowi</name>
    <dbReference type="NCBI Taxonomy" id="441366"/>
    <lineage>
        <taxon>Eukaryota</taxon>
        <taxon>Metazoa</taxon>
        <taxon>Chordata</taxon>
        <taxon>Craniata</taxon>
        <taxon>Vertebrata</taxon>
        <taxon>Euteleostomi</taxon>
        <taxon>Actinopterygii</taxon>
        <taxon>Neopterygii</taxon>
        <taxon>Teleostei</taxon>
        <taxon>Neoteleostei</taxon>
        <taxon>Acanthomorphata</taxon>
        <taxon>Ovalentaria</taxon>
        <taxon>Blenniimorphae</taxon>
        <taxon>Blenniiformes</taxon>
        <taxon>Gobiesocoidei</taxon>
        <taxon>Gobiesocidae</taxon>
        <taxon>Gobiesocinae</taxon>
        <taxon>Gouania</taxon>
    </lineage>
</organism>
<dbReference type="Proteomes" id="UP000694680">
    <property type="component" value="Chromosome 11"/>
</dbReference>